<protein>
    <recommendedName>
        <fullName evidence="4">DUF4335 domain-containing protein</fullName>
    </recommendedName>
</protein>
<feature type="compositionally biased region" description="Low complexity" evidence="1">
    <location>
        <begin position="294"/>
        <end position="321"/>
    </location>
</feature>
<evidence type="ECO:0008006" key="4">
    <source>
        <dbReference type="Google" id="ProtNLM"/>
    </source>
</evidence>
<evidence type="ECO:0000256" key="1">
    <source>
        <dbReference type="SAM" id="MobiDB-lite"/>
    </source>
</evidence>
<dbReference type="EMBL" id="RSCJ01000001">
    <property type="protein sequence ID" value="RUR86872.1"/>
    <property type="molecule type" value="Genomic_DNA"/>
</dbReference>
<dbReference type="Pfam" id="PF14233">
    <property type="entry name" value="DUF4335"/>
    <property type="match status" value="1"/>
</dbReference>
<feature type="compositionally biased region" description="Polar residues" evidence="1">
    <location>
        <begin position="358"/>
        <end position="389"/>
    </location>
</feature>
<feature type="compositionally biased region" description="Pro residues" evidence="1">
    <location>
        <begin position="248"/>
        <end position="257"/>
    </location>
</feature>
<accession>A0A3S1FVV9</accession>
<name>A0A3S1FVV9_CHLFR</name>
<gene>
    <name evidence="2" type="ORF">PCC6912_03150</name>
</gene>
<dbReference type="AlphaFoldDB" id="A0A3S1FVV9"/>
<reference evidence="2 3" key="1">
    <citation type="journal article" date="2019" name="Genome Biol. Evol.">
        <title>Day and night: Metabolic profiles and evolutionary relationships of six axenic non-marine cyanobacteria.</title>
        <authorList>
            <person name="Will S.E."/>
            <person name="Henke P."/>
            <person name="Boedeker C."/>
            <person name="Huang S."/>
            <person name="Brinkmann H."/>
            <person name="Rohde M."/>
            <person name="Jarek M."/>
            <person name="Friedl T."/>
            <person name="Seufert S."/>
            <person name="Schumacher M."/>
            <person name="Overmann J."/>
            <person name="Neumann-Schaal M."/>
            <person name="Petersen J."/>
        </authorList>
    </citation>
    <scope>NUCLEOTIDE SEQUENCE [LARGE SCALE GENOMIC DNA]</scope>
    <source>
        <strain evidence="2 3">PCC 6912</strain>
    </source>
</reference>
<keyword evidence="3" id="KW-1185">Reference proteome</keyword>
<evidence type="ECO:0000313" key="3">
    <source>
        <dbReference type="Proteomes" id="UP000268857"/>
    </source>
</evidence>
<dbReference type="OrthoDB" id="425813at2"/>
<dbReference type="STRING" id="211165.GCA_000317285_05228"/>
<organism evidence="2 3">
    <name type="scientific">Chlorogloeopsis fritschii PCC 6912</name>
    <dbReference type="NCBI Taxonomy" id="211165"/>
    <lineage>
        <taxon>Bacteria</taxon>
        <taxon>Bacillati</taxon>
        <taxon>Cyanobacteriota</taxon>
        <taxon>Cyanophyceae</taxon>
        <taxon>Nostocales</taxon>
        <taxon>Chlorogloeopsidaceae</taxon>
        <taxon>Chlorogloeopsis</taxon>
    </lineage>
</organism>
<evidence type="ECO:0000313" key="2">
    <source>
        <dbReference type="EMBL" id="RUR86872.1"/>
    </source>
</evidence>
<dbReference type="Proteomes" id="UP000268857">
    <property type="component" value="Unassembled WGS sequence"/>
</dbReference>
<comment type="caution">
    <text evidence="2">The sequence shown here is derived from an EMBL/GenBank/DDBJ whole genome shotgun (WGS) entry which is preliminary data.</text>
</comment>
<proteinExistence type="predicted"/>
<dbReference type="RefSeq" id="WP_016874213.1">
    <property type="nucleotide sequence ID" value="NZ_AJLN01000116.1"/>
</dbReference>
<feature type="compositionally biased region" description="Polar residues" evidence="1">
    <location>
        <begin position="322"/>
        <end position="348"/>
    </location>
</feature>
<dbReference type="InterPro" id="IPR025569">
    <property type="entry name" value="DUF4335"/>
</dbReference>
<feature type="compositionally biased region" description="Low complexity" evidence="1">
    <location>
        <begin position="406"/>
        <end position="428"/>
    </location>
</feature>
<sequence length="543" mass="58370">MPLTNSVIRRYTPPTCTLEVLAQSSPLSRWVGKSVLKQLRFELRFDDPRLPEEQRIVIRGDREQLEALCAAVTNYVQEFLQMPPEKFWATFSGFDDSSKVSDNPQLQEPFQSSQAIQTLDTFNTQIPGTQIPGTEIYIKPSSHLTHNLFLGSLGYQVSTPVIQLSLLQLFDLATALDEYSADVLALPVLYQRKSSFPIPAWASVAAVLVLGVGLVPLALQYTSNKKEPQTAKQPSAAEENIALEPSPLLNPPNPTPALTPADQLPSLSFGSGLSIPGSTLPPNPQTLPPSQSALPPISSNLPSTPSSSPQNTFPSTSQSPSGSVFNVPQTTAQNLPNSQAKNTPQTLTKPEAAIQADSLKSQQGTVSTPTGQRLPSTLPTTPGNPSSGGIQVPPNVASMPNIPTGSANTQTSSPTTPTNSSVSTNDSSKLVNRLRANRNPRTTVATGTLFDTAQVAEAREFLRKRWQPPGSLKQALEYSLIVGVDGTIERIFPLGKAAREYVDRTGMPLIGEPFVSPSRSGQAMRIRAVLNPDGKVQTFPEPE</sequence>
<feature type="region of interest" description="Disordered" evidence="1">
    <location>
        <begin position="244"/>
        <end position="438"/>
    </location>
</feature>